<accession>A0ABX7N1M8</accession>
<evidence type="ECO:0008006" key="4">
    <source>
        <dbReference type="Google" id="ProtNLM"/>
    </source>
</evidence>
<dbReference type="EMBL" id="CP071091">
    <property type="protein sequence ID" value="QSQ12620.1"/>
    <property type="molecule type" value="Genomic_DNA"/>
</dbReference>
<sequence length="217" mass="23548">MNMSSLPMPRVRALSSGLCLLTLLSLAACGDSHESSLWVEGTFESDFDGTRVDHSDFYRYTRATSSRADLPPNVNHLQLCGTSPEGNIGGPRVDWAYCFNLYIDKQLPRGTPTTFTLAGRTELPDPPGPNGHRAVFSPHEGHSVSVRQVWVTPYCGPGDSAPNPVRQEVTGTLELSTYDDATIAGRLVAEMSGQSASGCPTQRTRADIRFTVPFGHH</sequence>
<evidence type="ECO:0000313" key="3">
    <source>
        <dbReference type="Proteomes" id="UP000663090"/>
    </source>
</evidence>
<dbReference type="RefSeq" id="WP_206714342.1">
    <property type="nucleotide sequence ID" value="NZ_CP071091.1"/>
</dbReference>
<gene>
    <name evidence="2" type="ORF">JY572_30285</name>
</gene>
<keyword evidence="3" id="KW-1185">Reference proteome</keyword>
<evidence type="ECO:0000313" key="2">
    <source>
        <dbReference type="EMBL" id="QSQ12620.1"/>
    </source>
</evidence>
<protein>
    <recommendedName>
        <fullName evidence="4">Lipoprotein</fullName>
    </recommendedName>
</protein>
<feature type="chain" id="PRO_5045659134" description="Lipoprotein" evidence="1">
    <location>
        <begin position="28"/>
        <end position="217"/>
    </location>
</feature>
<feature type="signal peptide" evidence="1">
    <location>
        <begin position="1"/>
        <end position="27"/>
    </location>
</feature>
<reference evidence="2 3" key="1">
    <citation type="submission" date="2021-02" db="EMBL/GenBank/DDBJ databases">
        <title>De Novo genome assembly of isolated myxobacteria.</title>
        <authorList>
            <person name="Stevens D.C."/>
        </authorList>
    </citation>
    <scope>NUCLEOTIDE SEQUENCE [LARGE SCALE GENOMIC DNA]</scope>
    <source>
        <strain evidence="2 3">SCHIC003</strain>
    </source>
</reference>
<keyword evidence="1" id="KW-0732">Signal</keyword>
<dbReference type="Proteomes" id="UP000663090">
    <property type="component" value="Chromosome"/>
</dbReference>
<evidence type="ECO:0000256" key="1">
    <source>
        <dbReference type="SAM" id="SignalP"/>
    </source>
</evidence>
<proteinExistence type="predicted"/>
<organism evidence="2 3">
    <name type="scientific">Myxococcus landrumensis</name>
    <dbReference type="NCBI Taxonomy" id="2813577"/>
    <lineage>
        <taxon>Bacteria</taxon>
        <taxon>Pseudomonadati</taxon>
        <taxon>Myxococcota</taxon>
        <taxon>Myxococcia</taxon>
        <taxon>Myxococcales</taxon>
        <taxon>Cystobacterineae</taxon>
        <taxon>Myxococcaceae</taxon>
        <taxon>Myxococcus</taxon>
    </lineage>
</organism>
<name>A0ABX7N1M8_9BACT</name>